<feature type="domain" description="DNA/RNA-binding protein Alba-like" evidence="6">
    <location>
        <begin position="10"/>
        <end position="72"/>
    </location>
</feature>
<reference evidence="7" key="1">
    <citation type="journal article" date="2022" name="Nat. Microbiol.">
        <title>Unique mobile elements and scalable gene flow at the prokaryote-eukaryote boundary revealed by circularized Asgard archaea genomes.</title>
        <authorList>
            <person name="Wu F."/>
            <person name="Speth D.R."/>
            <person name="Philosof A."/>
            <person name="Cremiere A."/>
            <person name="Narayanan A."/>
            <person name="Barco R.A."/>
            <person name="Connon S.A."/>
            <person name="Amend J.P."/>
            <person name="Antoshechkin I.A."/>
            <person name="Orphan V.J."/>
        </authorList>
    </citation>
    <scope>NUCLEOTIDE SEQUENCE</scope>
    <source>
        <strain evidence="7">PR6</strain>
    </source>
</reference>
<comment type="similarity">
    <text evidence="1 5">Belongs to the histone-like Alba family.</text>
</comment>
<organism evidence="7">
    <name type="scientific">Candidatus Heimdallarchaeum endolithica</name>
    <dbReference type="NCBI Taxonomy" id="2876572"/>
    <lineage>
        <taxon>Archaea</taxon>
        <taxon>Promethearchaeati</taxon>
        <taxon>Candidatus Heimdallarchaeota</taxon>
        <taxon>Candidatus Heimdallarchaeia (ex Rinke et al. 2021) (nom. nud.)</taxon>
        <taxon>Candidatus Heimdallarchaeales</taxon>
        <taxon>Candidatus Heimdallarchaeaceae</taxon>
        <taxon>Candidatus Heimdallarchaeum</taxon>
    </lineage>
</organism>
<keyword evidence="4 5" id="KW-0238">DNA-binding</keyword>
<dbReference type="InterPro" id="IPR036882">
    <property type="entry name" value="Alba-like_dom_sf"/>
</dbReference>
<dbReference type="GO" id="GO:0005694">
    <property type="term" value="C:chromosome"/>
    <property type="evidence" value="ECO:0007669"/>
    <property type="project" value="UniProtKB-SubCell"/>
</dbReference>
<gene>
    <name evidence="5 7" type="primary">albA</name>
    <name evidence="7" type="ORF">K9W46_05220</name>
</gene>
<evidence type="ECO:0000256" key="3">
    <source>
        <dbReference type="ARBA" id="ARBA00022490"/>
    </source>
</evidence>
<name>A0A9Y1BSQ7_9ARCH</name>
<dbReference type="HAMAP" id="MF_01122">
    <property type="entry name" value="AlbA"/>
    <property type="match status" value="1"/>
</dbReference>
<evidence type="ECO:0000259" key="6">
    <source>
        <dbReference type="Pfam" id="PF01918"/>
    </source>
</evidence>
<dbReference type="Proteomes" id="UP001200513">
    <property type="component" value="Chromosome"/>
</dbReference>
<sequence length="95" mass="10633">MSEEQQDQQIIYIGRKGTMSYCLVVVTIFNKGADECILKARGRSISKAVDVAEISTRKFLAEQIKIYDTKIGSEEIETDTGVKTVSTIDITLRRS</sequence>
<dbReference type="Pfam" id="PF01918">
    <property type="entry name" value="Alba"/>
    <property type="match status" value="1"/>
</dbReference>
<evidence type="ECO:0000256" key="4">
    <source>
        <dbReference type="ARBA" id="ARBA00023125"/>
    </source>
</evidence>
<dbReference type="GO" id="GO:0030261">
    <property type="term" value="P:chromosome condensation"/>
    <property type="evidence" value="ECO:0007669"/>
    <property type="project" value="UniProtKB-KW"/>
</dbReference>
<comment type="subcellular location">
    <subcellularLocation>
        <location evidence="5">Cytoplasm</location>
    </subcellularLocation>
    <subcellularLocation>
        <location evidence="5">Chromosome</location>
    </subcellularLocation>
</comment>
<evidence type="ECO:0000313" key="7">
    <source>
        <dbReference type="EMBL" id="UJG44581.1"/>
    </source>
</evidence>
<dbReference type="NCBIfam" id="TIGR00285">
    <property type="entry name" value="DNA-binding protein Alba"/>
    <property type="match status" value="1"/>
</dbReference>
<dbReference type="AlphaFoldDB" id="A0A9Y1BSQ7"/>
<evidence type="ECO:0000256" key="1">
    <source>
        <dbReference type="ARBA" id="ARBA00008018"/>
    </source>
</evidence>
<comment type="function">
    <text evidence="5">Binds double-stranded DNA tightly but without sequence specificity. Involved in DNA compaction.</text>
</comment>
<dbReference type="NCBIfam" id="NF003088">
    <property type="entry name" value="PRK04015.1"/>
    <property type="match status" value="1"/>
</dbReference>
<keyword evidence="3 5" id="KW-0963">Cytoplasm</keyword>
<dbReference type="InterPro" id="IPR013795">
    <property type="entry name" value="DNA/RNA-bd_Alba"/>
</dbReference>
<dbReference type="GO" id="GO:0005737">
    <property type="term" value="C:cytoplasm"/>
    <property type="evidence" value="ECO:0007669"/>
    <property type="project" value="UniProtKB-SubCell"/>
</dbReference>
<keyword evidence="5" id="KW-0226">DNA condensation</keyword>
<proteinExistence type="inferred from homology"/>
<dbReference type="GO" id="GO:0003723">
    <property type="term" value="F:RNA binding"/>
    <property type="evidence" value="ECO:0007669"/>
    <property type="project" value="InterPro"/>
</dbReference>
<comment type="caution">
    <text evidence="5">Lacks conserved residue(s) required for the propagation of feature annotation.</text>
</comment>
<dbReference type="SUPFAM" id="SSF82704">
    <property type="entry name" value="AlbA-like"/>
    <property type="match status" value="1"/>
</dbReference>
<evidence type="ECO:0000256" key="5">
    <source>
        <dbReference type="HAMAP-Rule" id="MF_01122"/>
    </source>
</evidence>
<evidence type="ECO:0000256" key="2">
    <source>
        <dbReference type="ARBA" id="ARBA00022454"/>
    </source>
</evidence>
<keyword evidence="2 5" id="KW-0158">Chromosome</keyword>
<dbReference type="EMBL" id="CP084167">
    <property type="protein sequence ID" value="UJG44581.1"/>
    <property type="molecule type" value="Genomic_DNA"/>
</dbReference>
<dbReference type="Gene3D" id="3.30.110.20">
    <property type="entry name" value="Alba-like domain"/>
    <property type="match status" value="1"/>
</dbReference>
<dbReference type="GO" id="GO:0003690">
    <property type="term" value="F:double-stranded DNA binding"/>
    <property type="evidence" value="ECO:0007669"/>
    <property type="project" value="UniProtKB-UniRule"/>
</dbReference>
<accession>A0A9Y1BSQ7</accession>
<protein>
    <recommendedName>
        <fullName evidence="5">DNA/RNA-binding protein Alba</fullName>
    </recommendedName>
</protein>
<dbReference type="PIRSF" id="PIRSF028732">
    <property type="entry name" value="Alba"/>
    <property type="match status" value="1"/>
</dbReference>
<dbReference type="InterPro" id="IPR002775">
    <property type="entry name" value="DNA/RNA-bd_Alba-like"/>
</dbReference>